<evidence type="ECO:0000313" key="14">
    <source>
        <dbReference type="EMBL" id="CAF1492131.1"/>
    </source>
</evidence>
<dbReference type="UniPathway" id="UPA00378"/>
<reference evidence="13" key="1">
    <citation type="submission" date="2021-02" db="EMBL/GenBank/DDBJ databases">
        <authorList>
            <person name="Nowell W R."/>
        </authorList>
    </citation>
    <scope>NUCLEOTIDE SEQUENCE</scope>
</reference>
<evidence type="ECO:0000256" key="12">
    <source>
        <dbReference type="SAM" id="Coils"/>
    </source>
</evidence>
<dbReference type="Pfam" id="PF04597">
    <property type="entry name" value="Ribophorin_I"/>
    <property type="match status" value="1"/>
</dbReference>
<dbReference type="GO" id="GO:0008250">
    <property type="term" value="C:oligosaccharyltransferase complex"/>
    <property type="evidence" value="ECO:0007669"/>
    <property type="project" value="UniProtKB-UniRule"/>
</dbReference>
<evidence type="ECO:0000313" key="17">
    <source>
        <dbReference type="Proteomes" id="UP000663855"/>
    </source>
</evidence>
<evidence type="ECO:0000256" key="11">
    <source>
        <dbReference type="RuleBase" id="RU361143"/>
    </source>
</evidence>
<dbReference type="EMBL" id="CAJOBI010003676">
    <property type="protein sequence ID" value="CAF3977099.1"/>
    <property type="molecule type" value="Genomic_DNA"/>
</dbReference>
<gene>
    <name evidence="13" type="ORF">CJN711_LOCUS287</name>
    <name evidence="14" type="ORF">KQP761_LOCUS14155</name>
    <name evidence="15" type="ORF">MBJ925_LOCUS22437</name>
    <name evidence="16" type="ORF">SMN809_LOCUS10649</name>
</gene>
<dbReference type="Proteomes" id="UP000663855">
    <property type="component" value="Unassembled WGS sequence"/>
</dbReference>
<evidence type="ECO:0000313" key="15">
    <source>
        <dbReference type="EMBL" id="CAF2101982.1"/>
    </source>
</evidence>
<dbReference type="Proteomes" id="UP000676336">
    <property type="component" value="Unassembled WGS sequence"/>
</dbReference>
<comment type="caution">
    <text evidence="13">The sequence shown here is derived from an EMBL/GenBank/DDBJ whole genome shotgun (WGS) entry which is preliminary data.</text>
</comment>
<dbReference type="EMBL" id="CAJNRE010011505">
    <property type="protein sequence ID" value="CAF2101982.1"/>
    <property type="molecule type" value="Genomic_DNA"/>
</dbReference>
<dbReference type="AlphaFoldDB" id="A0A814DP17"/>
<keyword evidence="10 11" id="KW-0472">Membrane</keyword>
<evidence type="ECO:0000256" key="2">
    <source>
        <dbReference type="ARBA" id="ARBA00004115"/>
    </source>
</evidence>
<evidence type="ECO:0000256" key="9">
    <source>
        <dbReference type="ARBA" id="ARBA00022989"/>
    </source>
</evidence>
<dbReference type="GO" id="GO:0018279">
    <property type="term" value="P:protein N-linked glycosylation via asparagine"/>
    <property type="evidence" value="ECO:0007669"/>
    <property type="project" value="TreeGrafter"/>
</dbReference>
<evidence type="ECO:0000313" key="16">
    <source>
        <dbReference type="EMBL" id="CAF3977099.1"/>
    </source>
</evidence>
<comment type="subunit">
    <text evidence="11">Component of the oligosaccharyltransferase (OST) complex.</text>
</comment>
<evidence type="ECO:0000256" key="6">
    <source>
        <dbReference type="ARBA" id="ARBA00022692"/>
    </source>
</evidence>
<dbReference type="PANTHER" id="PTHR21049">
    <property type="entry name" value="RIBOPHORIN I"/>
    <property type="match status" value="1"/>
</dbReference>
<dbReference type="PANTHER" id="PTHR21049:SF0">
    <property type="entry name" value="DOLICHYL-DIPHOSPHOOLIGOSACCHARIDE--PROTEIN GLYCOSYLTRANSFERASE SUBUNIT 1"/>
    <property type="match status" value="1"/>
</dbReference>
<dbReference type="EMBL" id="CAJNOW010006623">
    <property type="protein sequence ID" value="CAF1492131.1"/>
    <property type="molecule type" value="Genomic_DNA"/>
</dbReference>
<evidence type="ECO:0000313" key="13">
    <source>
        <dbReference type="EMBL" id="CAF0958220.1"/>
    </source>
</evidence>
<feature type="signal peptide" evidence="11">
    <location>
        <begin position="1"/>
        <end position="18"/>
    </location>
</feature>
<comment type="function">
    <text evidence="1 11">Subunit of the oligosaccharyl transferase (OST) complex that catalyzes the initial transfer of a defined glycan (Glc(3)Man(9)GlcNAc(2) in eukaryotes) from the lipid carrier dolichol-pyrophosphate to an asparagine residue within an Asn-X-Ser/Thr consensus motif in nascent polypeptide chains, the first step in protein N-glycosylation. N-glycosylation occurs cotranslationally and the complex associates with the Sec61 complex at the channel-forming translocon complex that mediates protein translocation across the endoplasmic reticulum (ER). All subunits are required for a maximal enzyme activity.</text>
</comment>
<protein>
    <recommendedName>
        <fullName evidence="5 11">Dolichyl-diphosphooligosaccharide--protein glycosyltransferase subunit 1</fullName>
    </recommendedName>
</protein>
<comment type="pathway">
    <text evidence="3 11">Protein modification; protein glycosylation.</text>
</comment>
<feature type="coiled-coil region" evidence="12">
    <location>
        <begin position="494"/>
        <end position="528"/>
    </location>
</feature>
<dbReference type="InterPro" id="IPR007676">
    <property type="entry name" value="Ribophorin_I"/>
</dbReference>
<comment type="subcellular location">
    <subcellularLocation>
        <location evidence="2 11">Endoplasmic reticulum membrane</location>
        <topology evidence="2 11">Single-pass type I membrane protein</topology>
    </subcellularLocation>
</comment>
<dbReference type="OrthoDB" id="310030at2759"/>
<comment type="similarity">
    <text evidence="4 11">Belongs to the OST1 family.</text>
</comment>
<feature type="chain" id="PRO_5035953030" description="Dolichyl-diphosphooligosaccharide--protein glycosyltransferase subunit 1" evidence="11">
    <location>
        <begin position="19"/>
        <end position="599"/>
    </location>
</feature>
<keyword evidence="9 11" id="KW-1133">Transmembrane helix</keyword>
<keyword evidence="12" id="KW-0175">Coiled coil</keyword>
<evidence type="ECO:0000256" key="4">
    <source>
        <dbReference type="ARBA" id="ARBA00008905"/>
    </source>
</evidence>
<feature type="transmembrane region" description="Helical" evidence="11">
    <location>
        <begin position="432"/>
        <end position="451"/>
    </location>
</feature>
<organism evidence="13 17">
    <name type="scientific">Rotaria magnacalcarata</name>
    <dbReference type="NCBI Taxonomy" id="392030"/>
    <lineage>
        <taxon>Eukaryota</taxon>
        <taxon>Metazoa</taxon>
        <taxon>Spiralia</taxon>
        <taxon>Gnathifera</taxon>
        <taxon>Rotifera</taxon>
        <taxon>Eurotatoria</taxon>
        <taxon>Bdelloidea</taxon>
        <taxon>Philodinida</taxon>
        <taxon>Philodinidae</taxon>
        <taxon>Rotaria</taxon>
    </lineage>
</organism>
<evidence type="ECO:0000256" key="1">
    <source>
        <dbReference type="ARBA" id="ARBA00002791"/>
    </source>
</evidence>
<keyword evidence="8 11" id="KW-0256">Endoplasmic reticulum</keyword>
<evidence type="ECO:0000256" key="3">
    <source>
        <dbReference type="ARBA" id="ARBA00004922"/>
    </source>
</evidence>
<evidence type="ECO:0000256" key="5">
    <source>
        <dbReference type="ARBA" id="ARBA00017611"/>
    </source>
</evidence>
<accession>A0A814DP17</accession>
<evidence type="ECO:0000256" key="7">
    <source>
        <dbReference type="ARBA" id="ARBA00022729"/>
    </source>
</evidence>
<name>A0A814DP17_9BILA</name>
<sequence length="599" mass="69074">MMRLSFFCIFATIVFVSGQDQDGLINSNVERTLDLVSHLPKEIISVTIENRGTKATRYYDYYVEPQHVNNVAYVGAVVKGKNNDDQGNLLIKQETTDKTKGAVYRIALPNDLRAGQTIALEIEVAHINALRLYPAEITQIERQLVLYKANPYYYSRYTTQKQKTTVTLPTDRAESYTQIPKPVAKSEQTITYGPYENVAALTRSEITLHYENNNPFLTVSNLNRWIEVSHWGNVAVEETIDMYHSGAKLKGPFSRLDFQRRPDSLSAVKTFKTSLPASARDIYYRDEIGNVSTSHVKEMQDQVEVEIRPRFPLFGGWRTHYMLGYNVPSYQYLFNKGNQYVLKMRLVDHVYDDQLLEQVTIRIVLPEHSRNIEFYPPPYGVERLPNEKHYTYLDTVGRPVVVITKRNVLFQHIQDFEIHYTFDKFMLFNEPMLLVGPLFGLFCLVIILVRLNFSISRNEGSEARMRVQAVWDQVVENNLKRTGFYQKIDDALNAYKANKDLKGYNEQRKKIENELKTVQQDLAGLQAKVKADSADSAEKIAELQRLDTQQREIQQVLSGLAEKLVGNKLPKPAYLTQEEAARIRLREINARISAIINQY</sequence>
<dbReference type="Proteomes" id="UP000663824">
    <property type="component" value="Unassembled WGS sequence"/>
</dbReference>
<proteinExistence type="inferred from homology"/>
<keyword evidence="6 11" id="KW-0812">Transmembrane</keyword>
<evidence type="ECO:0000256" key="10">
    <source>
        <dbReference type="ARBA" id="ARBA00023136"/>
    </source>
</evidence>
<evidence type="ECO:0000256" key="8">
    <source>
        <dbReference type="ARBA" id="ARBA00022824"/>
    </source>
</evidence>
<dbReference type="Proteomes" id="UP000663834">
    <property type="component" value="Unassembled WGS sequence"/>
</dbReference>
<dbReference type="EMBL" id="CAJNOV010000022">
    <property type="protein sequence ID" value="CAF0958220.1"/>
    <property type="molecule type" value="Genomic_DNA"/>
</dbReference>
<keyword evidence="7 11" id="KW-0732">Signal</keyword>